<dbReference type="GO" id="GO:0004519">
    <property type="term" value="F:endonuclease activity"/>
    <property type="evidence" value="ECO:0007669"/>
    <property type="project" value="InterPro"/>
</dbReference>
<gene>
    <name evidence="3" type="ORF">DTER00134_LOCUS5504</name>
</gene>
<evidence type="ECO:0000313" key="3">
    <source>
        <dbReference type="EMBL" id="CAE0490431.1"/>
    </source>
</evidence>
<accession>A0A7S3QRE6</accession>
<evidence type="ECO:0000259" key="2">
    <source>
        <dbReference type="SMART" id="SM00507"/>
    </source>
</evidence>
<sequence length="366" mass="39845">MLVSTVPHPPRLSTHRSGLSSARRPSRSSCLVLARLCTGAPLEPCSPPSCSFHPSSSSSSRRHTPGLTAGSMKGLRSPTSGVSVASSSLWKIMMPSGRGGRGRARLVCQAKKSSGAAGTKTRKKAPSGGASLSTSVRKSLVEEVLKEERKFSGGNNIVPAGGLSRSSRQNRALVLDSAYRPINVWSWSKAVMMDVLQRCDVIEYYPPPAHALSGRGLHKLPAVVRVDKYVDVNELCQQVSCTPRNVLMRDKFCCQYCGSKQHLTLDHIVPLSKGGKNTWGNLITACMPCNQKKGDKLLSQLGWKMIGPPPREPKPHEVGFVAGLRMRDLVRPPEIWSLFLEPYRARMGGLLEHIKTSGEDDMLNDE</sequence>
<dbReference type="SMART" id="SM00507">
    <property type="entry name" value="HNHc"/>
    <property type="match status" value="1"/>
</dbReference>
<feature type="region of interest" description="Disordered" evidence="1">
    <location>
        <begin position="110"/>
        <end position="133"/>
    </location>
</feature>
<feature type="region of interest" description="Disordered" evidence="1">
    <location>
        <begin position="1"/>
        <end position="24"/>
    </location>
</feature>
<feature type="compositionally biased region" description="Low complexity" evidence="1">
    <location>
        <begin position="48"/>
        <end position="59"/>
    </location>
</feature>
<dbReference type="Pfam" id="PF01844">
    <property type="entry name" value="HNH"/>
    <property type="match status" value="1"/>
</dbReference>
<dbReference type="GO" id="GO:0003676">
    <property type="term" value="F:nucleic acid binding"/>
    <property type="evidence" value="ECO:0007669"/>
    <property type="project" value="InterPro"/>
</dbReference>
<name>A0A7S3QRE6_DUNTE</name>
<dbReference type="EMBL" id="HBIP01009939">
    <property type="protein sequence ID" value="CAE0490431.1"/>
    <property type="molecule type" value="Transcribed_RNA"/>
</dbReference>
<dbReference type="InterPro" id="IPR003615">
    <property type="entry name" value="HNH_nuc"/>
</dbReference>
<feature type="region of interest" description="Disordered" evidence="1">
    <location>
        <begin position="48"/>
        <end position="81"/>
    </location>
</feature>
<protein>
    <recommendedName>
        <fullName evidence="2">HNH nuclease domain-containing protein</fullName>
    </recommendedName>
</protein>
<feature type="domain" description="HNH nuclease" evidence="2">
    <location>
        <begin position="242"/>
        <end position="291"/>
    </location>
</feature>
<reference evidence="3" key="1">
    <citation type="submission" date="2021-01" db="EMBL/GenBank/DDBJ databases">
        <authorList>
            <person name="Corre E."/>
            <person name="Pelletier E."/>
            <person name="Niang G."/>
            <person name="Scheremetjew M."/>
            <person name="Finn R."/>
            <person name="Kale V."/>
            <person name="Holt S."/>
            <person name="Cochrane G."/>
            <person name="Meng A."/>
            <person name="Brown T."/>
            <person name="Cohen L."/>
        </authorList>
    </citation>
    <scope>NUCLEOTIDE SEQUENCE</scope>
    <source>
        <strain evidence="3">CCMP1320</strain>
    </source>
</reference>
<dbReference type="InterPro" id="IPR002711">
    <property type="entry name" value="HNH"/>
</dbReference>
<dbReference type="Gene3D" id="1.10.30.50">
    <property type="match status" value="1"/>
</dbReference>
<dbReference type="CDD" id="cd00085">
    <property type="entry name" value="HNHc"/>
    <property type="match status" value="1"/>
</dbReference>
<dbReference type="GO" id="GO:0008270">
    <property type="term" value="F:zinc ion binding"/>
    <property type="evidence" value="ECO:0007669"/>
    <property type="project" value="InterPro"/>
</dbReference>
<dbReference type="PANTHER" id="PTHR33877">
    <property type="entry name" value="SLL1193 PROTEIN"/>
    <property type="match status" value="1"/>
</dbReference>
<dbReference type="PANTHER" id="PTHR33877:SF2">
    <property type="entry name" value="OS07G0170200 PROTEIN"/>
    <property type="match status" value="1"/>
</dbReference>
<organism evidence="3">
    <name type="scientific">Dunaliella tertiolecta</name>
    <name type="common">Green alga</name>
    <dbReference type="NCBI Taxonomy" id="3047"/>
    <lineage>
        <taxon>Eukaryota</taxon>
        <taxon>Viridiplantae</taxon>
        <taxon>Chlorophyta</taxon>
        <taxon>core chlorophytes</taxon>
        <taxon>Chlorophyceae</taxon>
        <taxon>CS clade</taxon>
        <taxon>Chlamydomonadales</taxon>
        <taxon>Dunaliellaceae</taxon>
        <taxon>Dunaliella</taxon>
    </lineage>
</organism>
<proteinExistence type="predicted"/>
<dbReference type="AlphaFoldDB" id="A0A7S3QRE6"/>
<evidence type="ECO:0000256" key="1">
    <source>
        <dbReference type="SAM" id="MobiDB-lite"/>
    </source>
</evidence>
<dbReference type="InterPro" id="IPR052892">
    <property type="entry name" value="NA-targeting_endonuclease"/>
</dbReference>